<protein>
    <submittedName>
        <fullName evidence="1">Uncharacterized protein</fullName>
    </submittedName>
</protein>
<evidence type="ECO:0000313" key="1">
    <source>
        <dbReference type="EMBL" id="TVP40794.1"/>
    </source>
</evidence>
<dbReference type="Proteomes" id="UP000315289">
    <property type="component" value="Unassembled WGS sequence"/>
</dbReference>
<evidence type="ECO:0000313" key="2">
    <source>
        <dbReference type="Proteomes" id="UP000315289"/>
    </source>
</evidence>
<proteinExistence type="predicted"/>
<organism evidence="1 2">
    <name type="scientific">Candidatus Nitrosocosmicus arcticus</name>
    <dbReference type="NCBI Taxonomy" id="2035267"/>
    <lineage>
        <taxon>Archaea</taxon>
        <taxon>Nitrososphaerota</taxon>
        <taxon>Nitrososphaeria</taxon>
        <taxon>Nitrososphaerales</taxon>
        <taxon>Nitrososphaeraceae</taxon>
        <taxon>Candidatus Nitrosocosmicus</taxon>
    </lineage>
</organism>
<dbReference type="EMBL" id="VOAH01000006">
    <property type="protein sequence ID" value="TVP40794.1"/>
    <property type="molecule type" value="Genomic_DNA"/>
</dbReference>
<keyword evidence="2" id="KW-1185">Reference proteome</keyword>
<name>A0A557SW12_9ARCH</name>
<sequence>MLNVRHPSELEASKIMKNRLDKYNNLRKEDFESRLKIYSITKGNKGFKLISCSKLKEENRDVYLPI</sequence>
<dbReference type="AlphaFoldDB" id="A0A557SW12"/>
<comment type="caution">
    <text evidence="1">The sequence shown here is derived from an EMBL/GenBank/DDBJ whole genome shotgun (WGS) entry which is preliminary data.</text>
</comment>
<reference evidence="1 2" key="1">
    <citation type="journal article" date="2019" name="Front. Microbiol.">
        <title>Ammonia Oxidation by the Arctic Terrestrial Thaumarchaeote Candidatus Nitrosocosmicus arcticus Is Stimulated by Increasing Temperatures.</title>
        <authorList>
            <person name="Alves R.J.E."/>
            <person name="Kerou M."/>
            <person name="Zappe A."/>
            <person name="Bittner R."/>
            <person name="Abby S.S."/>
            <person name="Schmidt H.A."/>
            <person name="Pfeifer K."/>
            <person name="Schleper C."/>
        </authorList>
    </citation>
    <scope>NUCLEOTIDE SEQUENCE [LARGE SCALE GENOMIC DNA]</scope>
    <source>
        <strain evidence="1 2">Kfb</strain>
    </source>
</reference>
<gene>
    <name evidence="1" type="ORF">NARC_60181</name>
</gene>
<accession>A0A557SW12</accession>